<evidence type="ECO:0000256" key="2">
    <source>
        <dbReference type="ARBA" id="ARBA00022679"/>
    </source>
</evidence>
<dbReference type="SUPFAM" id="SSF53756">
    <property type="entry name" value="UDP-Glycosyltransferase/glycogen phosphorylase"/>
    <property type="match status" value="1"/>
</dbReference>
<reference evidence="6" key="1">
    <citation type="submission" date="2022-06" db="EMBL/GenBank/DDBJ databases">
        <title>Uncovering the hologenomic basis of an extraordinary plant invasion.</title>
        <authorList>
            <person name="Bieker V.C."/>
            <person name="Martin M.D."/>
            <person name="Gilbert T."/>
            <person name="Hodgins K."/>
            <person name="Battlay P."/>
            <person name="Petersen B."/>
            <person name="Wilson J."/>
        </authorList>
    </citation>
    <scope>NUCLEOTIDE SEQUENCE</scope>
    <source>
        <strain evidence="6">AA19_3_7</strain>
        <tissue evidence="6">Leaf</tissue>
    </source>
</reference>
<dbReference type="InterPro" id="IPR002213">
    <property type="entry name" value="UDP_glucos_trans"/>
</dbReference>
<dbReference type="FunFam" id="3.40.50.2000:FF:000056">
    <property type="entry name" value="Glycosyltransferase"/>
    <property type="match status" value="1"/>
</dbReference>
<dbReference type="GO" id="GO:0080043">
    <property type="term" value="F:quercetin 3-O-glucosyltransferase activity"/>
    <property type="evidence" value="ECO:0007669"/>
    <property type="project" value="TreeGrafter"/>
</dbReference>
<evidence type="ECO:0000256" key="5">
    <source>
        <dbReference type="RuleBase" id="RU362057"/>
    </source>
</evidence>
<keyword evidence="2 4" id="KW-0808">Transferase</keyword>
<dbReference type="AlphaFoldDB" id="A0AAD5BNI2"/>
<comment type="function">
    <text evidence="3">May glycosylate diterpenes or flavonols in leaves.</text>
</comment>
<dbReference type="Gene3D" id="3.40.50.2000">
    <property type="entry name" value="Glycogen Phosphorylase B"/>
    <property type="match status" value="2"/>
</dbReference>
<dbReference type="Proteomes" id="UP001206925">
    <property type="component" value="Unassembled WGS sequence"/>
</dbReference>
<sequence length="405" mass="44900">TVPDGLEHEKPVSGDGFMEVMAAADAVSKPLFREMMVSGSLSRESDRPVTLMIPDACFSFAISHILYSQDWTDGCTTVCVASLTYTQPGSDLGETAKIGLFPHSLGNDLDQLITSVPGTEHIIRRRDLASFCRTNDLSDPVIKLIVKEANSVPRAQGLIVNTFEELDSLILKHMRKLCPNIYTIGPLHTLHKAQVTANTTPPSQETTFSNSVWKEDRTCFIGSLATMTVEQLLEVWYGVVNSGKPFLWVRRPGSITGEYDESRIPPELLERTKEIGCIVEWAPQEDVLAHPAIGGFLTHSGWNSTIESIAEGVPMVCWPYFVDQQVNSRFVAEVWKMGVDMKDTCDRLLVEKAVRDIMDSKHNVFTQSADTWANLAKESITKMGSSSIHLGRLIDDILAMSSTRH</sequence>
<keyword evidence="4" id="KW-0328">Glycosyltransferase</keyword>
<dbReference type="EC" id="2.4.1.-" evidence="5"/>
<dbReference type="PROSITE" id="PS00375">
    <property type="entry name" value="UDPGT"/>
    <property type="match status" value="1"/>
</dbReference>
<name>A0AAD5BNI2_AMBAR</name>
<accession>A0AAD5BNI2</accession>
<feature type="non-terminal residue" evidence="6">
    <location>
        <position position="405"/>
    </location>
</feature>
<comment type="similarity">
    <text evidence="1 4">Belongs to the UDP-glycosyltransferase family.</text>
</comment>
<dbReference type="PANTHER" id="PTHR11926:SF1392">
    <property type="entry name" value="GLYCOSYLTRANSFERASE"/>
    <property type="match status" value="1"/>
</dbReference>
<evidence type="ECO:0000256" key="4">
    <source>
        <dbReference type="RuleBase" id="RU003718"/>
    </source>
</evidence>
<dbReference type="GO" id="GO:0080044">
    <property type="term" value="F:quercetin 7-O-glucosyltransferase activity"/>
    <property type="evidence" value="ECO:0007669"/>
    <property type="project" value="TreeGrafter"/>
</dbReference>
<organism evidence="6 7">
    <name type="scientific">Ambrosia artemisiifolia</name>
    <name type="common">Common ragweed</name>
    <dbReference type="NCBI Taxonomy" id="4212"/>
    <lineage>
        <taxon>Eukaryota</taxon>
        <taxon>Viridiplantae</taxon>
        <taxon>Streptophyta</taxon>
        <taxon>Embryophyta</taxon>
        <taxon>Tracheophyta</taxon>
        <taxon>Spermatophyta</taxon>
        <taxon>Magnoliopsida</taxon>
        <taxon>eudicotyledons</taxon>
        <taxon>Gunneridae</taxon>
        <taxon>Pentapetalae</taxon>
        <taxon>asterids</taxon>
        <taxon>campanulids</taxon>
        <taxon>Asterales</taxon>
        <taxon>Asteraceae</taxon>
        <taxon>Asteroideae</taxon>
        <taxon>Heliantheae alliance</taxon>
        <taxon>Heliantheae</taxon>
        <taxon>Ambrosia</taxon>
    </lineage>
</organism>
<evidence type="ECO:0000313" key="7">
    <source>
        <dbReference type="Proteomes" id="UP001206925"/>
    </source>
</evidence>
<dbReference type="Pfam" id="PF00201">
    <property type="entry name" value="UDPGT"/>
    <property type="match status" value="1"/>
</dbReference>
<dbReference type="CDD" id="cd03784">
    <property type="entry name" value="GT1_Gtf-like"/>
    <property type="match status" value="1"/>
</dbReference>
<comment type="caution">
    <text evidence="6">The sequence shown here is derived from an EMBL/GenBank/DDBJ whole genome shotgun (WGS) entry which is preliminary data.</text>
</comment>
<dbReference type="PANTHER" id="PTHR11926">
    <property type="entry name" value="GLUCOSYL/GLUCURONOSYL TRANSFERASES"/>
    <property type="match status" value="1"/>
</dbReference>
<dbReference type="InterPro" id="IPR035595">
    <property type="entry name" value="UDP_glycos_trans_CS"/>
</dbReference>
<evidence type="ECO:0000256" key="3">
    <source>
        <dbReference type="ARBA" id="ARBA00053747"/>
    </source>
</evidence>
<evidence type="ECO:0000313" key="6">
    <source>
        <dbReference type="EMBL" id="KAI7726678.1"/>
    </source>
</evidence>
<protein>
    <recommendedName>
        <fullName evidence="5">Glycosyltransferase</fullName>
        <ecNumber evidence="5">2.4.1.-</ecNumber>
    </recommendedName>
</protein>
<gene>
    <name evidence="6" type="ORF">M8C21_000655</name>
</gene>
<dbReference type="EMBL" id="JAMZMK010011608">
    <property type="protein sequence ID" value="KAI7726678.1"/>
    <property type="molecule type" value="Genomic_DNA"/>
</dbReference>
<evidence type="ECO:0000256" key="1">
    <source>
        <dbReference type="ARBA" id="ARBA00009995"/>
    </source>
</evidence>
<keyword evidence="7" id="KW-1185">Reference proteome</keyword>
<proteinExistence type="inferred from homology"/>